<evidence type="ECO:0000256" key="3">
    <source>
        <dbReference type="ARBA" id="ARBA00022723"/>
    </source>
</evidence>
<dbReference type="RefSeq" id="WP_011997005.1">
    <property type="nucleotide sequence ID" value="NC_009727.1"/>
</dbReference>
<keyword evidence="2" id="KW-0819">tRNA processing</keyword>
<dbReference type="EMBL" id="CP000733">
    <property type="protein sequence ID" value="ABS78138.1"/>
    <property type="molecule type" value="Genomic_DNA"/>
</dbReference>
<reference evidence="6 7" key="1">
    <citation type="journal article" date="2009" name="Infect. Immun.">
        <title>Comparative genomics reveal extensive transposon-mediated genomic plasticity and diversity among potential effector proteins within the genus Coxiella.</title>
        <authorList>
            <person name="Beare P.A."/>
            <person name="Unsworth N."/>
            <person name="Andoh M."/>
            <person name="Voth D.E."/>
            <person name="Omsland A."/>
            <person name="Gilk S.D."/>
            <person name="Williams K.P."/>
            <person name="Sobral B.W."/>
            <person name="Kupko J.J.III."/>
            <person name="Porcella S.F."/>
            <person name="Samuel J.E."/>
            <person name="Heinzen R.A."/>
        </authorList>
    </citation>
    <scope>NUCLEOTIDE SEQUENCE [LARGE SCALE GENOMIC DNA]</scope>
    <source>
        <strain evidence="6 7">Dugway 5J108-111</strain>
    </source>
</reference>
<dbReference type="GO" id="GO:0008033">
    <property type="term" value="P:tRNA processing"/>
    <property type="evidence" value="ECO:0007669"/>
    <property type="project" value="UniProtKB-KW"/>
</dbReference>
<dbReference type="KEGG" id="cbd:CBUD_1267"/>
<keyword evidence="3" id="KW-0479">Metal-binding</keyword>
<dbReference type="Pfam" id="PF01951">
    <property type="entry name" value="Archease"/>
    <property type="match status" value="1"/>
</dbReference>
<sequence>MPIKDINYFDHEADIGIIGFGETVEKAFINAAEALFAIMVEDLSRVKQEASVAIEFEESDLELALVTWLNLLVAQARSHNLMFGDFELKRHGDQWIGKGKGETWTDKIVRGTEVKGATLTMLSVNQEKGQWQASCVVDV</sequence>
<accession>A9KFN4</accession>
<dbReference type="GO" id="GO:0046872">
    <property type="term" value="F:metal ion binding"/>
    <property type="evidence" value="ECO:0007669"/>
    <property type="project" value="UniProtKB-KW"/>
</dbReference>
<gene>
    <name evidence="6" type="ordered locus">CBUD_1267</name>
</gene>
<proteinExistence type="inferred from homology"/>
<dbReference type="PANTHER" id="PTHR12682">
    <property type="entry name" value="ARCHEASE"/>
    <property type="match status" value="1"/>
</dbReference>
<evidence type="ECO:0000313" key="6">
    <source>
        <dbReference type="EMBL" id="ABS78138.1"/>
    </source>
</evidence>
<dbReference type="InterPro" id="IPR023572">
    <property type="entry name" value="Archease_dom"/>
</dbReference>
<name>A9KFN4_COXBN</name>
<organism evidence="6 7">
    <name type="scientific">Coxiella burnetii (strain Dugway 5J108-111)</name>
    <dbReference type="NCBI Taxonomy" id="434922"/>
    <lineage>
        <taxon>Bacteria</taxon>
        <taxon>Pseudomonadati</taxon>
        <taxon>Pseudomonadota</taxon>
        <taxon>Gammaproteobacteria</taxon>
        <taxon>Legionellales</taxon>
        <taxon>Coxiellaceae</taxon>
        <taxon>Coxiella</taxon>
    </lineage>
</organism>
<evidence type="ECO:0000256" key="4">
    <source>
        <dbReference type="ARBA" id="ARBA00022837"/>
    </source>
</evidence>
<dbReference type="HOGENOM" id="CLU_111362_1_1_6"/>
<evidence type="ECO:0000256" key="1">
    <source>
        <dbReference type="ARBA" id="ARBA00007963"/>
    </source>
</evidence>
<dbReference type="Proteomes" id="UP000008555">
    <property type="component" value="Chromosome"/>
</dbReference>
<dbReference type="InterPro" id="IPR002804">
    <property type="entry name" value="Archease"/>
</dbReference>
<dbReference type="SUPFAM" id="SSF69819">
    <property type="entry name" value="MTH1598-like"/>
    <property type="match status" value="1"/>
</dbReference>
<dbReference type="PANTHER" id="PTHR12682:SF11">
    <property type="entry name" value="PROTEIN ARCHEASE"/>
    <property type="match status" value="1"/>
</dbReference>
<protein>
    <submittedName>
        <fullName evidence="6">Hypothetical cytosolic protein</fullName>
    </submittedName>
</protein>
<dbReference type="InterPro" id="IPR036820">
    <property type="entry name" value="Archease_dom_sf"/>
</dbReference>
<dbReference type="AlphaFoldDB" id="A9KFN4"/>
<evidence type="ECO:0000259" key="5">
    <source>
        <dbReference type="Pfam" id="PF01951"/>
    </source>
</evidence>
<feature type="domain" description="Archease" evidence="5">
    <location>
        <begin position="8"/>
        <end position="139"/>
    </location>
</feature>
<evidence type="ECO:0000313" key="7">
    <source>
        <dbReference type="Proteomes" id="UP000008555"/>
    </source>
</evidence>
<dbReference type="Gene3D" id="3.55.10.10">
    <property type="entry name" value="Archease domain"/>
    <property type="match status" value="1"/>
</dbReference>
<evidence type="ECO:0000256" key="2">
    <source>
        <dbReference type="ARBA" id="ARBA00022694"/>
    </source>
</evidence>
<keyword evidence="4" id="KW-0106">Calcium</keyword>
<comment type="similarity">
    <text evidence="1">Belongs to the archease family.</text>
</comment>